<sequence>MYLLDTDGNLTKIPFPPGYDVETDFKYPYANYLGDGKFEVLQGHSEGRKTHLTSFEVSVDSAKKQLDVHNIHPLTMTLSEDFAITRTLPNGENGVIDKSGNVYINRRDLSEPEQVGHIEGFSADNFIRMKTPGREPKFGLRRAGKIEVRKWNDPDAVLFSVDVERSACGSPDCDVASISETYGK</sequence>
<dbReference type="eggNOG" id="ENOG5032EHM">
    <property type="taxonomic scope" value="Bacteria"/>
</dbReference>
<reference evidence="1 2" key="1">
    <citation type="submission" date="2013-02" db="EMBL/GenBank/DDBJ databases">
        <title>The complete genome sequence of Corynebacterium vitaeruminis DSM 20294.</title>
        <authorList>
            <person name="Ruckert C."/>
            <person name="Albersmeier A."/>
            <person name="Kalinowski J."/>
        </authorList>
    </citation>
    <scope>NUCLEOTIDE SEQUENCE [LARGE SCALE GENOMIC DNA]</scope>
    <source>
        <strain evidence="2">ATCC 10234</strain>
    </source>
</reference>
<dbReference type="EMBL" id="CP004353">
    <property type="protein sequence ID" value="AHI22131.1"/>
    <property type="molecule type" value="Genomic_DNA"/>
</dbReference>
<evidence type="ECO:0000313" key="2">
    <source>
        <dbReference type="Proteomes" id="UP000019222"/>
    </source>
</evidence>
<dbReference type="Proteomes" id="UP000019222">
    <property type="component" value="Chromosome"/>
</dbReference>
<keyword evidence="2" id="KW-1185">Reference proteome</keyword>
<protein>
    <submittedName>
        <fullName evidence="1">Uncharacterized protein</fullName>
    </submittedName>
</protein>
<dbReference type="KEGG" id="cvt:B843_03700"/>
<dbReference type="AlphaFoldDB" id="W5XYP4"/>
<gene>
    <name evidence="1" type="ORF">B843_03700</name>
</gene>
<evidence type="ECO:0000313" key="1">
    <source>
        <dbReference type="EMBL" id="AHI22131.1"/>
    </source>
</evidence>
<proteinExistence type="predicted"/>
<accession>W5XYP4</accession>
<dbReference type="HOGENOM" id="CLU_1465890_0_0_11"/>
<name>W5XYP4_9CORY</name>
<organism evidence="1 2">
    <name type="scientific">Corynebacterium vitaeruminis DSM 20294</name>
    <dbReference type="NCBI Taxonomy" id="1224164"/>
    <lineage>
        <taxon>Bacteria</taxon>
        <taxon>Bacillati</taxon>
        <taxon>Actinomycetota</taxon>
        <taxon>Actinomycetes</taxon>
        <taxon>Mycobacteriales</taxon>
        <taxon>Corynebacteriaceae</taxon>
        <taxon>Corynebacterium</taxon>
    </lineage>
</organism>